<feature type="compositionally biased region" description="Basic and acidic residues" evidence="1">
    <location>
        <begin position="327"/>
        <end position="338"/>
    </location>
</feature>
<comment type="caution">
    <text evidence="3">The sequence shown here is derived from an EMBL/GenBank/DDBJ whole genome shotgun (WGS) entry which is preliminary data.</text>
</comment>
<reference evidence="4" key="1">
    <citation type="submission" date="2024-06" db="EMBL/GenBank/DDBJ databases">
        <title>Multi-omics analyses provide insights into the biosynthesis of the anticancer antibiotic pleurotin in Hohenbuehelia grisea.</title>
        <authorList>
            <person name="Weaver J.A."/>
            <person name="Alberti F."/>
        </authorList>
    </citation>
    <scope>NUCLEOTIDE SEQUENCE [LARGE SCALE GENOMIC DNA]</scope>
    <source>
        <strain evidence="4">T-177</strain>
    </source>
</reference>
<accession>A0ABR3JXK5</accession>
<evidence type="ECO:0000256" key="1">
    <source>
        <dbReference type="SAM" id="MobiDB-lite"/>
    </source>
</evidence>
<name>A0ABR3JXK5_9AGAR</name>
<evidence type="ECO:0000313" key="4">
    <source>
        <dbReference type="Proteomes" id="UP001556367"/>
    </source>
</evidence>
<evidence type="ECO:0000259" key="2">
    <source>
        <dbReference type="Pfam" id="PF13391"/>
    </source>
</evidence>
<sequence length="390" mass="43687">MVVLILPSLSDPPAVCLRLTIPLHTIQSLCLHPAKWLRFVGWTIFLTREGYLSKDADGNDRLTDDAVLNDADSIFYNAPGLVISSAIDTDIVARRTSSQTSANDSRVGTFSSNIDTRDDGCIFTNHHGDACHIIPFARGSDWIQLISTYRFIEPAIEDINDTQNGFACFNPVHGLLDKRQLAILVTPNDILECGDVPVIDPPPTQRDDRPSPSGLRYTLQHLRVDSKDLRCLQDNNALNNRDARFRKPSEALPHPGLLHYVYGASIVKAFGESTSKWNLSDKRVRPSPKQGYPSQRPYTPRGPRKSTQEHRRQNQRPSPYPSASKSTGERAGGRRLTEDDAMNYMFKIASNQVARRQRTAWEQRRRDIEGWISVCGHGVDGSLEQDGTKT</sequence>
<evidence type="ECO:0000313" key="3">
    <source>
        <dbReference type="EMBL" id="KAL0960307.1"/>
    </source>
</evidence>
<protein>
    <recommendedName>
        <fullName evidence="2">HNH nuclease domain-containing protein</fullName>
    </recommendedName>
</protein>
<gene>
    <name evidence="3" type="ORF">HGRIS_011933</name>
</gene>
<dbReference type="InterPro" id="IPR003615">
    <property type="entry name" value="HNH_nuc"/>
</dbReference>
<keyword evidence="4" id="KW-1185">Reference proteome</keyword>
<feature type="region of interest" description="Disordered" evidence="1">
    <location>
        <begin position="196"/>
        <end position="215"/>
    </location>
</feature>
<dbReference type="Proteomes" id="UP001556367">
    <property type="component" value="Unassembled WGS sequence"/>
</dbReference>
<proteinExistence type="predicted"/>
<dbReference type="EMBL" id="JASNQZ010000002">
    <property type="protein sequence ID" value="KAL0960307.1"/>
    <property type="molecule type" value="Genomic_DNA"/>
</dbReference>
<dbReference type="Pfam" id="PF13391">
    <property type="entry name" value="HNH_2"/>
    <property type="match status" value="1"/>
</dbReference>
<feature type="compositionally biased region" description="Polar residues" evidence="1">
    <location>
        <begin position="315"/>
        <end position="326"/>
    </location>
</feature>
<feature type="domain" description="HNH nuclease" evidence="2">
    <location>
        <begin position="121"/>
        <end position="183"/>
    </location>
</feature>
<organism evidence="3 4">
    <name type="scientific">Hohenbuehelia grisea</name>
    <dbReference type="NCBI Taxonomy" id="104357"/>
    <lineage>
        <taxon>Eukaryota</taxon>
        <taxon>Fungi</taxon>
        <taxon>Dikarya</taxon>
        <taxon>Basidiomycota</taxon>
        <taxon>Agaricomycotina</taxon>
        <taxon>Agaricomycetes</taxon>
        <taxon>Agaricomycetidae</taxon>
        <taxon>Agaricales</taxon>
        <taxon>Pleurotineae</taxon>
        <taxon>Pleurotaceae</taxon>
        <taxon>Hohenbuehelia</taxon>
    </lineage>
</organism>
<feature type="region of interest" description="Disordered" evidence="1">
    <location>
        <begin position="279"/>
        <end position="339"/>
    </location>
</feature>